<feature type="domain" description="HTH araC/xylS-type" evidence="4">
    <location>
        <begin position="179"/>
        <end position="277"/>
    </location>
</feature>
<dbReference type="Pfam" id="PF02311">
    <property type="entry name" value="AraC_binding"/>
    <property type="match status" value="1"/>
</dbReference>
<evidence type="ECO:0000313" key="6">
    <source>
        <dbReference type="Proteomes" id="UP000838821"/>
    </source>
</evidence>
<dbReference type="SUPFAM" id="SSF46689">
    <property type="entry name" value="Homeodomain-like"/>
    <property type="match status" value="2"/>
</dbReference>
<keyword evidence="2" id="KW-0238">DNA-binding</keyword>
<proteinExistence type="predicted"/>
<reference evidence="5" key="1">
    <citation type="submission" date="2022-01" db="EMBL/GenBank/DDBJ databases">
        <authorList>
            <person name="Criscuolo A."/>
        </authorList>
    </citation>
    <scope>NUCLEOTIDE SEQUENCE</scope>
    <source>
        <strain evidence="5">CIP111891</strain>
    </source>
</reference>
<dbReference type="InterPro" id="IPR037923">
    <property type="entry name" value="HTH-like"/>
</dbReference>
<dbReference type="PROSITE" id="PS01124">
    <property type="entry name" value="HTH_ARAC_FAMILY_2"/>
    <property type="match status" value="1"/>
</dbReference>
<accession>A0ABN8FXT9</accession>
<dbReference type="PANTHER" id="PTHR43280:SF2">
    <property type="entry name" value="HTH-TYPE TRANSCRIPTIONAL REGULATOR EXSA"/>
    <property type="match status" value="1"/>
</dbReference>
<evidence type="ECO:0000313" key="5">
    <source>
        <dbReference type="EMBL" id="CAH1192410.1"/>
    </source>
</evidence>
<evidence type="ECO:0000256" key="2">
    <source>
        <dbReference type="ARBA" id="ARBA00023125"/>
    </source>
</evidence>
<evidence type="ECO:0000256" key="3">
    <source>
        <dbReference type="ARBA" id="ARBA00023163"/>
    </source>
</evidence>
<dbReference type="SUPFAM" id="SSF51215">
    <property type="entry name" value="Regulatory protein AraC"/>
    <property type="match status" value="1"/>
</dbReference>
<comment type="caution">
    <text evidence="5">The sequence shown here is derived from an EMBL/GenBank/DDBJ whole genome shotgun (WGS) entry which is preliminary data.</text>
</comment>
<dbReference type="Gene3D" id="1.10.10.60">
    <property type="entry name" value="Homeodomain-like"/>
    <property type="match status" value="2"/>
</dbReference>
<dbReference type="InterPro" id="IPR003313">
    <property type="entry name" value="AraC-bd"/>
</dbReference>
<dbReference type="Proteomes" id="UP000838821">
    <property type="component" value="Unassembled WGS sequence"/>
</dbReference>
<organism evidence="5 6">
    <name type="scientific">Paenibacillus allorhizoplanae</name>
    <dbReference type="NCBI Taxonomy" id="2905648"/>
    <lineage>
        <taxon>Bacteria</taxon>
        <taxon>Bacillati</taxon>
        <taxon>Bacillota</taxon>
        <taxon>Bacilli</taxon>
        <taxon>Bacillales</taxon>
        <taxon>Paenibacillaceae</taxon>
        <taxon>Paenibacillus</taxon>
    </lineage>
</organism>
<evidence type="ECO:0000259" key="4">
    <source>
        <dbReference type="PROSITE" id="PS01124"/>
    </source>
</evidence>
<sequence length="278" mass="32419">MMPFLFAEFAMLDNKLPLYVYCVGSHEQKHLLRPNGYPAHQLFLSRRGKGIFRIQGSRDMVMTPGTMLILPAGVHHEYFPDQSEEAWELGFVAFSGSIASSILEHLGNHNPTLLKNNQFQEYWNKLESLWQLINLNSESGYWEASRKMYDFLLSVIEGQSDQEINQRIKPIGHSNAALQEAIKLIHDHYNERLHLSNLARAVGYSVQHFHRLFVSIYGMSPMLYIQQIRMRRSIQLFEENPSITVEKVAQQLGMETSYFIRIFKRTYGKTPKQFIKYE</sequence>
<dbReference type="EMBL" id="CAKMMW010000001">
    <property type="protein sequence ID" value="CAH1192410.1"/>
    <property type="molecule type" value="Genomic_DNA"/>
</dbReference>
<evidence type="ECO:0000256" key="1">
    <source>
        <dbReference type="ARBA" id="ARBA00023015"/>
    </source>
</evidence>
<keyword evidence="1" id="KW-0805">Transcription regulation</keyword>
<dbReference type="Pfam" id="PF12833">
    <property type="entry name" value="HTH_18"/>
    <property type="match status" value="1"/>
</dbReference>
<dbReference type="PANTHER" id="PTHR43280">
    <property type="entry name" value="ARAC-FAMILY TRANSCRIPTIONAL REGULATOR"/>
    <property type="match status" value="1"/>
</dbReference>
<name>A0ABN8FXT9_9BACL</name>
<dbReference type="InterPro" id="IPR018060">
    <property type="entry name" value="HTH_AraC"/>
</dbReference>
<dbReference type="Gene3D" id="2.60.120.280">
    <property type="entry name" value="Regulatory protein AraC"/>
    <property type="match status" value="1"/>
</dbReference>
<keyword evidence="3" id="KW-0804">Transcription</keyword>
<dbReference type="InterPro" id="IPR009057">
    <property type="entry name" value="Homeodomain-like_sf"/>
</dbReference>
<gene>
    <name evidence="5" type="primary">araC_3</name>
    <name evidence="5" type="ORF">PAECIP111891_00288</name>
</gene>
<keyword evidence="6" id="KW-1185">Reference proteome</keyword>
<protein>
    <submittedName>
        <fullName evidence="5">Arabinose operon regulatory protein</fullName>
    </submittedName>
</protein>
<dbReference type="SMART" id="SM00342">
    <property type="entry name" value="HTH_ARAC"/>
    <property type="match status" value="1"/>
</dbReference>